<dbReference type="EMBL" id="AGNK02004542">
    <property type="status" value="NOT_ANNOTATED_CDS"/>
    <property type="molecule type" value="Genomic_DNA"/>
</dbReference>
<protein>
    <submittedName>
        <fullName evidence="2">Uncharacterized protein</fullName>
    </submittedName>
</protein>
<dbReference type="eggNOG" id="ENOG502R7C7">
    <property type="taxonomic scope" value="Eukaryota"/>
</dbReference>
<dbReference type="HOGENOM" id="CLU_500998_0_0_1"/>
<dbReference type="AlphaFoldDB" id="K3Y6C2"/>
<sequence length="544" mass="62017">MGRRLQSVPRMAISMAIESEWLQYPDRGFVQAAGTHRLIGLRRGAVLIRRRRTRSGQRAGAAGGRRRSFAGSLVLVTLRRGRRGKDGCWEQEGKRKRDWWIEARPTRRRVPWTGRHGRFGCPYQVEPKSDPAPSPRRAAPRPFIIFSGVGDRGRRSRAFLFFSDASERRRRGSEMTLTGLSGLERSSARGSTSVEDEDDEVREVVPPDQNESHEMKKALDKLRSLCGVLGISYSAKISEFGTVVERSRLNDAMDFLITTRDHNFDELRKISKEMIAEWRLSRPPFKRMSQFSWILYIRDADSADELSGKDLLSTDSVHKARKEVIALKKERDEMVERRYTAKRQKLRNLLKYSHLVNNDVHFSPREPVEKMQLKSEIQNIKQAINKAKSLASERTHLVLRVELVRKAKSLEDLEVLISNAKSAARVLQMGDEAVPYDGKCVDSVLSTYRERFISAAIKKDTKKARSKVVPTNKAKNLPHGRTRKGTLYLREEATDEETSEESREEAADEETAEESREEAAAEETREEPADESARAEPAGENARD</sequence>
<reference evidence="2" key="2">
    <citation type="submission" date="2018-08" db="UniProtKB">
        <authorList>
            <consortium name="EnsemblPlants"/>
        </authorList>
    </citation>
    <scope>IDENTIFICATION</scope>
    <source>
        <strain evidence="2">Yugu1</strain>
    </source>
</reference>
<feature type="compositionally biased region" description="Basic and acidic residues" evidence="1">
    <location>
        <begin position="513"/>
        <end position="534"/>
    </location>
</feature>
<feature type="region of interest" description="Disordered" evidence="1">
    <location>
        <begin position="172"/>
        <end position="203"/>
    </location>
</feature>
<evidence type="ECO:0000313" key="3">
    <source>
        <dbReference type="Proteomes" id="UP000004995"/>
    </source>
</evidence>
<dbReference type="EnsemblPlants" id="KQK99455">
    <property type="protein sequence ID" value="KQK99455"/>
    <property type="gene ID" value="SETIT_009763mg"/>
</dbReference>
<dbReference type="Gramene" id="KQK99455">
    <property type="protein sequence ID" value="KQK99455"/>
    <property type="gene ID" value="SETIT_009763mg"/>
</dbReference>
<evidence type="ECO:0000313" key="2">
    <source>
        <dbReference type="EnsemblPlants" id="KQK99455"/>
    </source>
</evidence>
<dbReference type="Proteomes" id="UP000004995">
    <property type="component" value="Unassembled WGS sequence"/>
</dbReference>
<reference evidence="3" key="1">
    <citation type="journal article" date="2012" name="Nat. Biotechnol.">
        <title>Reference genome sequence of the model plant Setaria.</title>
        <authorList>
            <person name="Bennetzen J.L."/>
            <person name="Schmutz J."/>
            <person name="Wang H."/>
            <person name="Percifield R."/>
            <person name="Hawkins J."/>
            <person name="Pontaroli A.C."/>
            <person name="Estep M."/>
            <person name="Feng L."/>
            <person name="Vaughn J.N."/>
            <person name="Grimwood J."/>
            <person name="Jenkins J."/>
            <person name="Barry K."/>
            <person name="Lindquist E."/>
            <person name="Hellsten U."/>
            <person name="Deshpande S."/>
            <person name="Wang X."/>
            <person name="Wu X."/>
            <person name="Mitros T."/>
            <person name="Triplett J."/>
            <person name="Yang X."/>
            <person name="Ye C.Y."/>
            <person name="Mauro-Herrera M."/>
            <person name="Wang L."/>
            <person name="Li P."/>
            <person name="Sharma M."/>
            <person name="Sharma R."/>
            <person name="Ronald P.C."/>
            <person name="Panaud O."/>
            <person name="Kellogg E.A."/>
            <person name="Brutnell T.P."/>
            <person name="Doust A.N."/>
            <person name="Tuskan G.A."/>
            <person name="Rokhsar D."/>
            <person name="Devos K.M."/>
        </authorList>
    </citation>
    <scope>NUCLEOTIDE SEQUENCE [LARGE SCALE GENOMIC DNA]</scope>
    <source>
        <strain evidence="3">cv. Yugu1</strain>
    </source>
</reference>
<name>K3Y6C2_SETIT</name>
<dbReference type="InParanoid" id="K3Y6C2"/>
<organism evidence="2 3">
    <name type="scientific">Setaria italica</name>
    <name type="common">Foxtail millet</name>
    <name type="synonym">Panicum italicum</name>
    <dbReference type="NCBI Taxonomy" id="4555"/>
    <lineage>
        <taxon>Eukaryota</taxon>
        <taxon>Viridiplantae</taxon>
        <taxon>Streptophyta</taxon>
        <taxon>Embryophyta</taxon>
        <taxon>Tracheophyta</taxon>
        <taxon>Spermatophyta</taxon>
        <taxon>Magnoliopsida</taxon>
        <taxon>Liliopsida</taxon>
        <taxon>Poales</taxon>
        <taxon>Poaceae</taxon>
        <taxon>PACMAD clade</taxon>
        <taxon>Panicoideae</taxon>
        <taxon>Panicodae</taxon>
        <taxon>Paniceae</taxon>
        <taxon>Cenchrinae</taxon>
        <taxon>Setaria</taxon>
    </lineage>
</organism>
<accession>K3Y6C2</accession>
<evidence type="ECO:0000256" key="1">
    <source>
        <dbReference type="SAM" id="MobiDB-lite"/>
    </source>
</evidence>
<keyword evidence="3" id="KW-1185">Reference proteome</keyword>
<proteinExistence type="predicted"/>
<feature type="region of interest" description="Disordered" evidence="1">
    <location>
        <begin position="463"/>
        <end position="544"/>
    </location>
</feature>
<dbReference type="STRING" id="4555.K3Y6C2"/>